<dbReference type="SMART" id="SM00342">
    <property type="entry name" value="HTH_ARAC"/>
    <property type="match status" value="1"/>
</dbReference>
<dbReference type="InterPro" id="IPR037923">
    <property type="entry name" value="HTH-like"/>
</dbReference>
<dbReference type="SUPFAM" id="SSF51215">
    <property type="entry name" value="Regulatory protein AraC"/>
    <property type="match status" value="1"/>
</dbReference>
<organism evidence="5 6">
    <name type="scientific">Paenibacillus thermoaerophilus</name>
    <dbReference type="NCBI Taxonomy" id="1215385"/>
    <lineage>
        <taxon>Bacteria</taxon>
        <taxon>Bacillati</taxon>
        <taxon>Bacillota</taxon>
        <taxon>Bacilli</taxon>
        <taxon>Bacillales</taxon>
        <taxon>Paenibacillaceae</taxon>
        <taxon>Paenibacillus</taxon>
    </lineage>
</organism>
<reference evidence="6" key="1">
    <citation type="journal article" date="2019" name="Int. J. Syst. Evol. Microbiol.">
        <title>The Global Catalogue of Microorganisms (GCM) 10K type strain sequencing project: providing services to taxonomists for standard genome sequencing and annotation.</title>
        <authorList>
            <consortium name="The Broad Institute Genomics Platform"/>
            <consortium name="The Broad Institute Genome Sequencing Center for Infectious Disease"/>
            <person name="Wu L."/>
            <person name="Ma J."/>
        </authorList>
    </citation>
    <scope>NUCLEOTIDE SEQUENCE [LARGE SCALE GENOMIC DNA]</scope>
    <source>
        <strain evidence="6">JCM 18657</strain>
    </source>
</reference>
<dbReference type="InterPro" id="IPR013096">
    <property type="entry name" value="Cupin_2"/>
</dbReference>
<dbReference type="InterPro" id="IPR014710">
    <property type="entry name" value="RmlC-like_jellyroll"/>
</dbReference>
<dbReference type="Pfam" id="PF12833">
    <property type="entry name" value="HTH_18"/>
    <property type="match status" value="1"/>
</dbReference>
<feature type="domain" description="HTH araC/xylS-type" evidence="4">
    <location>
        <begin position="189"/>
        <end position="287"/>
    </location>
</feature>
<dbReference type="Gene3D" id="2.60.120.10">
    <property type="entry name" value="Jelly Rolls"/>
    <property type="match status" value="1"/>
</dbReference>
<evidence type="ECO:0000313" key="5">
    <source>
        <dbReference type="EMBL" id="MFC7750642.1"/>
    </source>
</evidence>
<dbReference type="InterPro" id="IPR018060">
    <property type="entry name" value="HTH_AraC"/>
</dbReference>
<dbReference type="RefSeq" id="WP_138788705.1">
    <property type="nucleotide sequence ID" value="NZ_JBHTGQ010000026.1"/>
</dbReference>
<dbReference type="EMBL" id="JBHTGQ010000026">
    <property type="protein sequence ID" value="MFC7750642.1"/>
    <property type="molecule type" value="Genomic_DNA"/>
</dbReference>
<keyword evidence="1" id="KW-0805">Transcription regulation</keyword>
<protein>
    <submittedName>
        <fullName evidence="5">Helix-turn-helix domain-containing protein</fullName>
    </submittedName>
</protein>
<dbReference type="PANTHER" id="PTHR43280">
    <property type="entry name" value="ARAC-FAMILY TRANSCRIPTIONAL REGULATOR"/>
    <property type="match status" value="1"/>
</dbReference>
<keyword evidence="2" id="KW-0238">DNA-binding</keyword>
<keyword evidence="6" id="KW-1185">Reference proteome</keyword>
<dbReference type="InterPro" id="IPR018062">
    <property type="entry name" value="HTH_AraC-typ_CS"/>
</dbReference>
<dbReference type="PROSITE" id="PS01124">
    <property type="entry name" value="HTH_ARAC_FAMILY_2"/>
    <property type="match status" value="1"/>
</dbReference>
<proteinExistence type="predicted"/>
<name>A0ABW2V3B0_9BACL</name>
<dbReference type="Proteomes" id="UP001596528">
    <property type="component" value="Unassembled WGS sequence"/>
</dbReference>
<dbReference type="Pfam" id="PF07883">
    <property type="entry name" value="Cupin_2"/>
    <property type="match status" value="1"/>
</dbReference>
<evidence type="ECO:0000313" key="6">
    <source>
        <dbReference type="Proteomes" id="UP001596528"/>
    </source>
</evidence>
<evidence type="ECO:0000256" key="2">
    <source>
        <dbReference type="ARBA" id="ARBA00023125"/>
    </source>
</evidence>
<dbReference type="Gene3D" id="1.10.10.60">
    <property type="entry name" value="Homeodomain-like"/>
    <property type="match status" value="2"/>
</dbReference>
<keyword evidence="3" id="KW-0804">Transcription</keyword>
<evidence type="ECO:0000256" key="3">
    <source>
        <dbReference type="ARBA" id="ARBA00023163"/>
    </source>
</evidence>
<evidence type="ECO:0000256" key="1">
    <source>
        <dbReference type="ARBA" id="ARBA00023015"/>
    </source>
</evidence>
<evidence type="ECO:0000259" key="4">
    <source>
        <dbReference type="PROSITE" id="PS01124"/>
    </source>
</evidence>
<dbReference type="InterPro" id="IPR009057">
    <property type="entry name" value="Homeodomain-like_sf"/>
</dbReference>
<comment type="caution">
    <text evidence="5">The sequence shown here is derived from an EMBL/GenBank/DDBJ whole genome shotgun (WGS) entry which is preliminary data.</text>
</comment>
<sequence>MEIYQEPIYYQNPLLCIKVWEFSVSGPQPPRRPARWHYHKEIEFILVKKGRHRLQTPSATYDLGPGDVMAIGSSRLHTASRLGEEELVYIVLHVDLEPYFDPAMMPYYRHFAEIAQPLEELNYIFAENKEARDAVGQIIESIHGEMMRKPMGYEIAASMHIKHLLLTLLRGDSRGLLQAHEHIDGATIKPILAYIEEHLSERIELEAVSRMAGMSYHYFSRYFKKTMGVPFTDYVNRKRIAAAERLLVTSGRSVGDIAESVGIDNMAHFYELFRRYNGCTPKQFLRRMMPDASPALRERQG</sequence>
<dbReference type="SUPFAM" id="SSF46689">
    <property type="entry name" value="Homeodomain-like"/>
    <property type="match status" value="2"/>
</dbReference>
<dbReference type="PROSITE" id="PS00041">
    <property type="entry name" value="HTH_ARAC_FAMILY_1"/>
    <property type="match status" value="1"/>
</dbReference>
<gene>
    <name evidence="5" type="ORF">ACFQWB_12000</name>
</gene>
<dbReference type="PANTHER" id="PTHR43280:SF27">
    <property type="entry name" value="TRANSCRIPTIONAL REGULATOR MTLR"/>
    <property type="match status" value="1"/>
</dbReference>
<accession>A0ABW2V3B0</accession>